<feature type="coiled-coil region" evidence="2">
    <location>
        <begin position="639"/>
        <end position="691"/>
    </location>
</feature>
<feature type="compositionally biased region" description="Basic and acidic residues" evidence="3">
    <location>
        <begin position="776"/>
        <end position="787"/>
    </location>
</feature>
<protein>
    <submittedName>
        <fullName evidence="4">Uncharacterized protein</fullName>
    </submittedName>
</protein>
<dbReference type="EMBL" id="HBNR01055203">
    <property type="protein sequence ID" value="CAE4621455.1"/>
    <property type="molecule type" value="Transcribed_RNA"/>
</dbReference>
<feature type="compositionally biased region" description="Basic and acidic residues" evidence="3">
    <location>
        <begin position="408"/>
        <end position="418"/>
    </location>
</feature>
<evidence type="ECO:0000256" key="1">
    <source>
        <dbReference type="ARBA" id="ARBA00023054"/>
    </source>
</evidence>
<feature type="region of interest" description="Disordered" evidence="3">
    <location>
        <begin position="1"/>
        <end position="35"/>
    </location>
</feature>
<feature type="coiled-coil region" evidence="2">
    <location>
        <begin position="796"/>
        <end position="892"/>
    </location>
</feature>
<feature type="region of interest" description="Disordered" evidence="3">
    <location>
        <begin position="718"/>
        <end position="791"/>
    </location>
</feature>
<feature type="compositionally biased region" description="Basic and acidic residues" evidence="3">
    <location>
        <begin position="479"/>
        <end position="498"/>
    </location>
</feature>
<dbReference type="AlphaFoldDB" id="A0A7S4VVB4"/>
<proteinExistence type="predicted"/>
<evidence type="ECO:0000256" key="2">
    <source>
        <dbReference type="SAM" id="Coils"/>
    </source>
</evidence>
<gene>
    <name evidence="4" type="ORF">AMON00008_LOCUS38782</name>
</gene>
<feature type="coiled-coil region" evidence="2">
    <location>
        <begin position="78"/>
        <end position="126"/>
    </location>
</feature>
<dbReference type="GO" id="GO:0005856">
    <property type="term" value="C:cytoskeleton"/>
    <property type="evidence" value="ECO:0007669"/>
    <property type="project" value="TreeGrafter"/>
</dbReference>
<evidence type="ECO:0000313" key="4">
    <source>
        <dbReference type="EMBL" id="CAE4621455.1"/>
    </source>
</evidence>
<accession>A0A7S4VVB4</accession>
<evidence type="ECO:0000256" key="3">
    <source>
        <dbReference type="SAM" id="MobiDB-lite"/>
    </source>
</evidence>
<organism evidence="4">
    <name type="scientific">Alexandrium monilatum</name>
    <dbReference type="NCBI Taxonomy" id="311494"/>
    <lineage>
        <taxon>Eukaryota</taxon>
        <taxon>Sar</taxon>
        <taxon>Alveolata</taxon>
        <taxon>Dinophyceae</taxon>
        <taxon>Gonyaulacales</taxon>
        <taxon>Pyrocystaceae</taxon>
        <taxon>Alexandrium</taxon>
    </lineage>
</organism>
<dbReference type="PANTHER" id="PTHR32083:SF0">
    <property type="entry name" value="CILIA AND FLAGELLA-ASSOCIATED PROTEIN 58"/>
    <property type="match status" value="1"/>
</dbReference>
<keyword evidence="1 2" id="KW-0175">Coiled coil</keyword>
<name>A0A7S4VVB4_9DINO</name>
<feature type="region of interest" description="Disordered" evidence="3">
    <location>
        <begin position="478"/>
        <end position="498"/>
    </location>
</feature>
<dbReference type="PANTHER" id="PTHR32083">
    <property type="entry name" value="CILIA AND FLAGELLA-ASSOCIATED PROTEIN 58-RELATED"/>
    <property type="match status" value="1"/>
</dbReference>
<sequence>MRRSSRYSPHRSVSPAAVYEHHGDNSTSQPTGLELEAENQRLRAELQRVAHVRSSSEGRDTLCSVVRRQRSSRRATLHGRMQEQLREVEEENELLSARLRAREKDVEDLRAEHAELRSRLEANEKRQFEAQAGDAGHPKDIQLFRQHVQDTVQRMQEERDQDLTKAEKIRNSFVRTIQECQARNAMATSEVVQLEKALAESQANRVQHTARIDDLERQCDELKTMLQGERNASEVLQAKVLGVEQELEAERQMRGGRGGETLGMLDGFQGRCREDSGSSTVDDGGRREPEVSGRYEEQLAELQRECERLRAQLALANCPPPQRRPSIAADHQALQKPLAGKGEEELRKLPADEEGLQLECKQLRDKLGAAEAQLAEAKREKELLQRQLESAQEHARLSGQSADSQPEVVREATAKETADTAARPGSGPGTDSLASECEHLRKQLAAAEEELARTRSTDLAARASMAMSPVQLLDVDCPAAHDGRRSSGRKSEVDQELARRARRSVLRVAQSFSMASPLQPRPGVAEAPDGDVRGVNAGLLARLPVGLPAGFPMDFDGDPREWGLKVAAAAVWQEYERLRREIGDDADSGEGFEEDDGPLELEGSGAEPHLDPAYMATLGADATRLLPSNFPGPSSIQEADAVCHKCAKLQEELEAYEEIQQGLRTEQQQLKKELANAVELQQEQLRTVEHLQRRLRATCGAEADVPIVAVEVVPMPQEEPAPALGGPQSAGTKVVPTPEEEPAPAPDGPQSAGAEASQGLQLAGASHETDLQLAGAKEKVPPSRAKGETAIVAEERDELSRRNQELLSEYHRLEKQLEAALLNGGTEACLVEEMSRLRQECDTLRQKVHDAKMALLDAERKADVIPGLESRVLKLEREVREAELDAAEWQKVANESGFGGIFSSFLCATSRPERR</sequence>
<feature type="coiled-coil region" evidence="2">
    <location>
        <begin position="177"/>
        <end position="232"/>
    </location>
</feature>
<reference evidence="4" key="1">
    <citation type="submission" date="2021-01" db="EMBL/GenBank/DDBJ databases">
        <authorList>
            <person name="Corre E."/>
            <person name="Pelletier E."/>
            <person name="Niang G."/>
            <person name="Scheremetjew M."/>
            <person name="Finn R."/>
            <person name="Kale V."/>
            <person name="Holt S."/>
            <person name="Cochrane G."/>
            <person name="Meng A."/>
            <person name="Brown T."/>
            <person name="Cohen L."/>
        </authorList>
    </citation>
    <scope>NUCLEOTIDE SEQUENCE</scope>
    <source>
        <strain evidence="4">CCMP3105</strain>
    </source>
</reference>
<feature type="region of interest" description="Disordered" evidence="3">
    <location>
        <begin position="271"/>
        <end position="294"/>
    </location>
</feature>
<feature type="compositionally biased region" description="Basic and acidic residues" evidence="3">
    <location>
        <begin position="283"/>
        <end position="294"/>
    </location>
</feature>
<feature type="region of interest" description="Disordered" evidence="3">
    <location>
        <begin position="389"/>
        <end position="433"/>
    </location>
</feature>